<evidence type="ECO:0000313" key="2">
    <source>
        <dbReference type="EMBL" id="MFC6660198.1"/>
    </source>
</evidence>
<feature type="region of interest" description="Disordered" evidence="1">
    <location>
        <begin position="29"/>
        <end position="56"/>
    </location>
</feature>
<organism evidence="2 3">
    <name type="scientific">Deinococcus multiflagellatus</name>
    <dbReference type="NCBI Taxonomy" id="1656887"/>
    <lineage>
        <taxon>Bacteria</taxon>
        <taxon>Thermotogati</taxon>
        <taxon>Deinococcota</taxon>
        <taxon>Deinococci</taxon>
        <taxon>Deinococcales</taxon>
        <taxon>Deinococcaceae</taxon>
        <taxon>Deinococcus</taxon>
    </lineage>
</organism>
<evidence type="ECO:0000313" key="3">
    <source>
        <dbReference type="Proteomes" id="UP001596317"/>
    </source>
</evidence>
<dbReference type="RefSeq" id="WP_380055106.1">
    <property type="nucleotide sequence ID" value="NZ_JBHSWB010000001.1"/>
</dbReference>
<evidence type="ECO:0000256" key="1">
    <source>
        <dbReference type="SAM" id="MobiDB-lite"/>
    </source>
</evidence>
<dbReference type="Proteomes" id="UP001596317">
    <property type="component" value="Unassembled WGS sequence"/>
</dbReference>
<accession>A0ABW1ZI53</accession>
<protein>
    <submittedName>
        <fullName evidence="2">Uncharacterized protein</fullName>
    </submittedName>
</protein>
<comment type="caution">
    <text evidence="2">The sequence shown here is derived from an EMBL/GenBank/DDBJ whole genome shotgun (WGS) entry which is preliminary data.</text>
</comment>
<name>A0ABW1ZI53_9DEIO</name>
<dbReference type="EMBL" id="JBHSWB010000001">
    <property type="protein sequence ID" value="MFC6660198.1"/>
    <property type="molecule type" value="Genomic_DNA"/>
</dbReference>
<gene>
    <name evidence="2" type="ORF">ACFP90_07370</name>
</gene>
<proteinExistence type="predicted"/>
<keyword evidence="3" id="KW-1185">Reference proteome</keyword>
<sequence length="56" mass="6166">MEREFTHHIALSLTRVDDDAQVPGVSAPITIAGENHTGSLTQSRPWEPSSRVTPIR</sequence>
<reference evidence="3" key="1">
    <citation type="journal article" date="2019" name="Int. J. Syst. Evol. Microbiol.">
        <title>The Global Catalogue of Microorganisms (GCM) 10K type strain sequencing project: providing services to taxonomists for standard genome sequencing and annotation.</title>
        <authorList>
            <consortium name="The Broad Institute Genomics Platform"/>
            <consortium name="The Broad Institute Genome Sequencing Center for Infectious Disease"/>
            <person name="Wu L."/>
            <person name="Ma J."/>
        </authorList>
    </citation>
    <scope>NUCLEOTIDE SEQUENCE [LARGE SCALE GENOMIC DNA]</scope>
    <source>
        <strain evidence="3">CCUG 63830</strain>
    </source>
</reference>